<keyword evidence="7 9" id="KW-0067">ATP-binding</keyword>
<evidence type="ECO:0000313" key="12">
    <source>
        <dbReference type="Proteomes" id="UP000001307"/>
    </source>
</evidence>
<reference evidence="11" key="1">
    <citation type="journal article" date="2010" name="Science">
        <title>Plasticity of animal genome architecture unmasked by rapid evolution of a pelagic tunicate.</title>
        <authorList>
            <person name="Denoeud F."/>
            <person name="Henriet S."/>
            <person name="Mungpakdee S."/>
            <person name="Aury J.M."/>
            <person name="Da Silva C."/>
            <person name="Brinkmann H."/>
            <person name="Mikhaleva J."/>
            <person name="Olsen L.C."/>
            <person name="Jubin C."/>
            <person name="Canestro C."/>
            <person name="Bouquet J.M."/>
            <person name="Danks G."/>
            <person name="Poulain J."/>
            <person name="Campsteijn C."/>
            <person name="Adamski M."/>
            <person name="Cross I."/>
            <person name="Yadetie F."/>
            <person name="Muffato M."/>
            <person name="Louis A."/>
            <person name="Butcher S."/>
            <person name="Tsagkogeorga G."/>
            <person name="Konrad A."/>
            <person name="Singh S."/>
            <person name="Jensen M.F."/>
            <person name="Cong E.H."/>
            <person name="Eikeseth-Otteraa H."/>
            <person name="Noel B."/>
            <person name="Anthouard V."/>
            <person name="Porcel B.M."/>
            <person name="Kachouri-Lafond R."/>
            <person name="Nishino A."/>
            <person name="Ugolini M."/>
            <person name="Chourrout P."/>
            <person name="Nishida H."/>
            <person name="Aasland R."/>
            <person name="Huzurbazar S."/>
            <person name="Westhof E."/>
            <person name="Delsuc F."/>
            <person name="Lehrach H."/>
            <person name="Reinhardt R."/>
            <person name="Weissenbach J."/>
            <person name="Roy S.W."/>
            <person name="Artiguenave F."/>
            <person name="Postlethwait J.H."/>
            <person name="Manak J.R."/>
            <person name="Thompson E.M."/>
            <person name="Jaillon O."/>
            <person name="Du Pasquier L."/>
            <person name="Boudinot P."/>
            <person name="Liberles D.A."/>
            <person name="Volff J.N."/>
            <person name="Philippe H."/>
            <person name="Lenhard B."/>
            <person name="Roest Crollius H."/>
            <person name="Wincker P."/>
            <person name="Chourrout D."/>
        </authorList>
    </citation>
    <scope>NUCLEOTIDE SEQUENCE [LARGE SCALE GENOMIC DNA]</scope>
</reference>
<dbReference type="GO" id="GO:0016887">
    <property type="term" value="F:ATP hydrolysis activity"/>
    <property type="evidence" value="ECO:0007669"/>
    <property type="project" value="InterPro"/>
</dbReference>
<dbReference type="InterPro" id="IPR027417">
    <property type="entry name" value="P-loop_NTPase"/>
</dbReference>
<evidence type="ECO:0000256" key="8">
    <source>
        <dbReference type="ARBA" id="ARBA00022927"/>
    </source>
</evidence>
<evidence type="ECO:0000256" key="1">
    <source>
        <dbReference type="ARBA" id="ARBA00004496"/>
    </source>
</evidence>
<dbReference type="GO" id="GO:0035494">
    <property type="term" value="P:SNARE complex disassembly"/>
    <property type="evidence" value="ECO:0007669"/>
    <property type="project" value="InterPro"/>
</dbReference>
<keyword evidence="6 9" id="KW-0547">Nucleotide-binding</keyword>
<dbReference type="GO" id="GO:0006891">
    <property type="term" value="P:intra-Golgi vesicle-mediated transport"/>
    <property type="evidence" value="ECO:0007669"/>
    <property type="project" value="TreeGrafter"/>
</dbReference>
<evidence type="ECO:0000256" key="6">
    <source>
        <dbReference type="ARBA" id="ARBA00022741"/>
    </source>
</evidence>
<evidence type="ECO:0000256" key="3">
    <source>
        <dbReference type="ARBA" id="ARBA00022448"/>
    </source>
</evidence>
<comment type="catalytic activity">
    <reaction evidence="9">
        <text>ATP + H2O = ADP + phosphate + H(+)</text>
        <dbReference type="Rhea" id="RHEA:13065"/>
        <dbReference type="ChEBI" id="CHEBI:15377"/>
        <dbReference type="ChEBI" id="CHEBI:15378"/>
        <dbReference type="ChEBI" id="CHEBI:30616"/>
        <dbReference type="ChEBI" id="CHEBI:43474"/>
        <dbReference type="ChEBI" id="CHEBI:456216"/>
        <dbReference type="EC" id="3.6.4.6"/>
    </reaction>
</comment>
<evidence type="ECO:0000256" key="4">
    <source>
        <dbReference type="ARBA" id="ARBA00022490"/>
    </source>
</evidence>
<protein>
    <recommendedName>
        <fullName evidence="9">Vesicle-fusing ATPase</fullName>
        <ecNumber evidence="9">3.6.4.6</ecNumber>
    </recommendedName>
</protein>
<dbReference type="FunFam" id="3.40.50.300:FF:000166">
    <property type="entry name" value="vesicle-fusing ATPase isoform X1"/>
    <property type="match status" value="1"/>
</dbReference>
<comment type="cofactor">
    <cofactor evidence="9">
        <name>Mg(2+)</name>
        <dbReference type="ChEBI" id="CHEBI:18420"/>
    </cofactor>
    <text evidence="9">Binds 1 Mg(2+) ion per subunit.</text>
</comment>
<dbReference type="SUPFAM" id="SSF54585">
    <property type="entry name" value="Cdc48 domain 2-like"/>
    <property type="match status" value="1"/>
</dbReference>
<evidence type="ECO:0000259" key="10">
    <source>
        <dbReference type="SMART" id="SM00382"/>
    </source>
</evidence>
<dbReference type="InterPro" id="IPR029067">
    <property type="entry name" value="CDC48_domain_2-like_sf"/>
</dbReference>
<feature type="domain" description="AAA+ ATPase" evidence="10">
    <location>
        <begin position="521"/>
        <end position="657"/>
    </location>
</feature>
<dbReference type="GO" id="GO:0043001">
    <property type="term" value="P:Golgi to plasma membrane protein transport"/>
    <property type="evidence" value="ECO:0007669"/>
    <property type="project" value="TreeGrafter"/>
</dbReference>
<dbReference type="InParanoid" id="E4XH51"/>
<dbReference type="SUPFAM" id="SSF52540">
    <property type="entry name" value="P-loop containing nucleoside triphosphate hydrolases"/>
    <property type="match status" value="2"/>
</dbReference>
<dbReference type="InterPro" id="IPR003959">
    <property type="entry name" value="ATPase_AAA_core"/>
</dbReference>
<evidence type="ECO:0000256" key="5">
    <source>
        <dbReference type="ARBA" id="ARBA00022737"/>
    </source>
</evidence>
<dbReference type="Gene3D" id="3.10.330.10">
    <property type="match status" value="1"/>
</dbReference>
<dbReference type="SUPFAM" id="SSF50692">
    <property type="entry name" value="ADC-like"/>
    <property type="match status" value="1"/>
</dbReference>
<dbReference type="EC" id="3.6.4.6" evidence="9"/>
<evidence type="ECO:0000256" key="9">
    <source>
        <dbReference type="RuleBase" id="RU367045"/>
    </source>
</evidence>
<evidence type="ECO:0000313" key="11">
    <source>
        <dbReference type="EMBL" id="CBY09999.1"/>
    </source>
</evidence>
<proteinExistence type="inferred from homology"/>
<dbReference type="Pfam" id="PF00004">
    <property type="entry name" value="AAA"/>
    <property type="match status" value="2"/>
</dbReference>
<dbReference type="InterPro" id="IPR003593">
    <property type="entry name" value="AAA+_ATPase"/>
</dbReference>
<dbReference type="Pfam" id="PF17862">
    <property type="entry name" value="AAA_lid_3"/>
    <property type="match status" value="1"/>
</dbReference>
<keyword evidence="9" id="KW-0479">Metal-binding</keyword>
<accession>E4XH51</accession>
<keyword evidence="8 9" id="KW-0653">Protein transport</keyword>
<dbReference type="Gene3D" id="2.40.40.20">
    <property type="match status" value="1"/>
</dbReference>
<evidence type="ECO:0000256" key="7">
    <source>
        <dbReference type="ARBA" id="ARBA00022840"/>
    </source>
</evidence>
<dbReference type="FunFam" id="3.40.50.300:FF:000187">
    <property type="entry name" value="Vesicular-fusion ATPase SEC18"/>
    <property type="match status" value="1"/>
</dbReference>
<keyword evidence="9" id="KW-0460">Magnesium</keyword>
<keyword evidence="5" id="KW-0677">Repeat</keyword>
<dbReference type="SMART" id="SM00382">
    <property type="entry name" value="AAA"/>
    <property type="match status" value="2"/>
</dbReference>
<dbReference type="Gene3D" id="3.40.50.300">
    <property type="entry name" value="P-loop containing nucleotide triphosphate hydrolases"/>
    <property type="match status" value="2"/>
</dbReference>
<dbReference type="GO" id="GO:0005795">
    <property type="term" value="C:Golgi stack"/>
    <property type="evidence" value="ECO:0007669"/>
    <property type="project" value="TreeGrafter"/>
</dbReference>
<dbReference type="Gene3D" id="1.10.8.60">
    <property type="match status" value="1"/>
</dbReference>
<comment type="similarity">
    <text evidence="2 9">Belongs to the AAA ATPase family.</text>
</comment>
<dbReference type="GO" id="GO:0005524">
    <property type="term" value="F:ATP binding"/>
    <property type="evidence" value="ECO:0007669"/>
    <property type="project" value="UniProtKB-UniRule"/>
</dbReference>
<comment type="function">
    <text evidence="9">Required for vesicle-mediated transport. Catalyzes the fusion of transport vesicles within the Golgi cisternae. Is also required for transport from the endoplasmic reticulum to the Golgi stack. Seems to function as a fusion protein required for the delivery of cargo proteins to all compartments of the Golgi stack independent of vesicle origin.</text>
</comment>
<keyword evidence="12" id="KW-1185">Reference proteome</keyword>
<dbReference type="GO" id="GO:0046872">
    <property type="term" value="F:metal ion binding"/>
    <property type="evidence" value="ECO:0007669"/>
    <property type="project" value="UniProtKB-UniRule"/>
</dbReference>
<feature type="domain" description="AAA+ ATPase" evidence="10">
    <location>
        <begin position="239"/>
        <end position="386"/>
    </location>
</feature>
<keyword evidence="3 9" id="KW-0813">Transport</keyword>
<dbReference type="FunCoup" id="E4XH51">
    <property type="interactions" value="443"/>
</dbReference>
<dbReference type="EMBL" id="FN653050">
    <property type="protein sequence ID" value="CBY09999.1"/>
    <property type="molecule type" value="Genomic_DNA"/>
</dbReference>
<dbReference type="InterPro" id="IPR003960">
    <property type="entry name" value="ATPase_AAA_CS"/>
</dbReference>
<dbReference type="PANTHER" id="PTHR23078:SF3">
    <property type="entry name" value="VESICLE-FUSING ATPASE"/>
    <property type="match status" value="1"/>
</dbReference>
<keyword evidence="4 9" id="KW-0963">Cytoplasm</keyword>
<keyword evidence="9" id="KW-0931">ER-Golgi transport</keyword>
<dbReference type="OrthoDB" id="9982946at2759"/>
<sequence>MEFRAIKQPEQRIALTGCVAVSSAKYSSNTAFKVTKNGKAYYFTGMPSSMQANEMGFSGVQREFLGLSETDSVTAEEISQSKLAQVYSITLEIDFYSRTVTKQSFNADDFAAEIKNNFSGVLLQVGHSFPFKCNNSPFFRLTVKEIKTLTADNKTYKSSSDKPGILNQNSSIKFQRKPDSTLILTGSAVSASANIINPDFDFSKVGIGGLDDEFKEIFRRAFASRIFPPDIVAKMGGKHVRGILLYGPPGCGKTLMARKIGKMLSARDPKIVNGPEILNKYVGESEANIRKLFADAEEEEQRLGPNSGLHIIIFDELDAICKQRGNSASSSGVHDTVVNQLLSKIDGVDSLNNVLIIGMTNRPDLIDDALKRPGRLEVHKEIGLPDEKGRRQILEIHTEKMSKNKLMSDDVDLDLLAGKTKNFSGAEIEGLVRAAQSCAFNRCTSGGSKAEMDDEKIKSVQIDMNDFNYAFQNDIKPAFGVKDQVLQQFLANGIVNWGHTERLLSDGMDLANTAKNGKRTHLVTALLEGATGAGKSALAAKIAMDAQCPCVRLINPQALIDHGEAGKCQAIVRAFEEAHKSSQSVVVVDNIERLLDYNPIGPRFSNAVCQTLLVQLRVNPPKGRRCLVLATSSNKDVLRQMGLLGCFDKMLHVPTLRSNTHVAQALKGLGGVDERDISQISSDIGSRELSLPIKRMIHVAGVAETTCGSKGFASKFISLLEEDESLAGAGSKFSRSNF</sequence>
<gene>
    <name evidence="11" type="ORF">GSOID_T00010817001</name>
</gene>
<keyword evidence="9" id="KW-0378">Hydrolase</keyword>
<name>E4XH51_OIKDI</name>
<dbReference type="PANTHER" id="PTHR23078">
    <property type="entry name" value="VESICULAR-FUSION PROTEIN NSF"/>
    <property type="match status" value="1"/>
</dbReference>
<dbReference type="Proteomes" id="UP000001307">
    <property type="component" value="Unassembled WGS sequence"/>
</dbReference>
<dbReference type="InterPro" id="IPR009010">
    <property type="entry name" value="Asp_de-COase-like_dom_sf"/>
</dbReference>
<dbReference type="FunFam" id="1.10.8.60:FF:000026">
    <property type="entry name" value="vesicle-fusing ATPase isoform X1"/>
    <property type="match status" value="1"/>
</dbReference>
<dbReference type="InterPro" id="IPR041569">
    <property type="entry name" value="AAA_lid_3"/>
</dbReference>
<dbReference type="InterPro" id="IPR039812">
    <property type="entry name" value="Vesicle-fus_ATPase"/>
</dbReference>
<dbReference type="PROSITE" id="PS00674">
    <property type="entry name" value="AAA"/>
    <property type="match status" value="1"/>
</dbReference>
<evidence type="ECO:0000256" key="2">
    <source>
        <dbReference type="ARBA" id="ARBA00006914"/>
    </source>
</evidence>
<comment type="subcellular location">
    <subcellularLocation>
        <location evidence="1 9">Cytoplasm</location>
    </subcellularLocation>
</comment>
<organism evidence="11">
    <name type="scientific">Oikopleura dioica</name>
    <name type="common">Tunicate</name>
    <dbReference type="NCBI Taxonomy" id="34765"/>
    <lineage>
        <taxon>Eukaryota</taxon>
        <taxon>Metazoa</taxon>
        <taxon>Chordata</taxon>
        <taxon>Tunicata</taxon>
        <taxon>Appendicularia</taxon>
        <taxon>Copelata</taxon>
        <taxon>Oikopleuridae</taxon>
        <taxon>Oikopleura</taxon>
    </lineage>
</organism>
<dbReference type="AlphaFoldDB" id="E4XH51"/>